<dbReference type="InterPro" id="IPR036219">
    <property type="entry name" value="eEF-1beta-like_sf"/>
</dbReference>
<evidence type="ECO:0000256" key="2">
    <source>
        <dbReference type="ARBA" id="ARBA00022768"/>
    </source>
</evidence>
<dbReference type="SUPFAM" id="SSF54984">
    <property type="entry name" value="eEF-1beta-like"/>
    <property type="match status" value="1"/>
</dbReference>
<feature type="compositionally biased region" description="Low complexity" evidence="5">
    <location>
        <begin position="105"/>
        <end position="116"/>
    </location>
</feature>
<feature type="compositionally biased region" description="Low complexity" evidence="5">
    <location>
        <begin position="32"/>
        <end position="63"/>
    </location>
</feature>
<dbReference type="FunFam" id="3.30.70.60:FF:000001">
    <property type="entry name" value="Elongation factor 1-beta 1 like"/>
    <property type="match status" value="1"/>
</dbReference>
<name>A0A6P8HCE4_ACTTE</name>
<dbReference type="SMART" id="SM01182">
    <property type="entry name" value="EF-1_beta_acid"/>
    <property type="match status" value="1"/>
</dbReference>
<protein>
    <submittedName>
        <fullName evidence="9">Elongation factor 1-delta-like isoform X2</fullName>
    </submittedName>
</protein>
<feature type="region of interest" description="Disordered" evidence="5">
    <location>
        <begin position="100"/>
        <end position="148"/>
    </location>
</feature>
<feature type="domain" description="Elongation factor 1 beta central acidic region eukaryote" evidence="7">
    <location>
        <begin position="134"/>
        <end position="161"/>
    </location>
</feature>
<feature type="compositionally biased region" description="Basic and acidic residues" evidence="5">
    <location>
        <begin position="64"/>
        <end position="82"/>
    </location>
</feature>
<feature type="domain" description="Translation elongation factor EF1B beta/delta subunit guanine nucleotide exchange" evidence="6">
    <location>
        <begin position="170"/>
        <end position="256"/>
    </location>
</feature>
<sequence>MSSAMMYETIWFDKDKYDTAEELLFQAHLNGPSSASPSTPTSAPVSSPKTQAPATSSSPVTSASEKRMAQLETENKELRKTTEDLTAAIQKLELRVSKLESGKTDAPAAAPAPAAPVKEEKKKEESDDDDDVDLFGSSSDEDDEEQEKIKAERLAAYQAKKAKKPQVIAKSTIVLDVKPWDDETDLAEMESKVRSIQTEGLLWGASKIIPIAYGIKKLQIGCVVEDDKVGTDFLEESITGFEDFVQSVDIVAFNKI</sequence>
<dbReference type="RefSeq" id="XP_031553311.1">
    <property type="nucleotide sequence ID" value="XM_031697451.1"/>
</dbReference>
<dbReference type="CDD" id="cd00292">
    <property type="entry name" value="EF1B"/>
    <property type="match status" value="1"/>
</dbReference>
<dbReference type="PANTHER" id="PTHR11595">
    <property type="entry name" value="EF-HAND AND COILED-COIL DOMAIN-CONTAINING FAMILY MEMBER"/>
    <property type="match status" value="1"/>
</dbReference>
<dbReference type="InterPro" id="IPR018940">
    <property type="entry name" value="EF-1_beta_acid_region_euk"/>
</dbReference>
<gene>
    <name evidence="9" type="primary">LOC116290423</name>
</gene>
<dbReference type="InterPro" id="IPR001326">
    <property type="entry name" value="Transl_elong_EF1B_B/D_CS"/>
</dbReference>
<dbReference type="PROSITE" id="PS00825">
    <property type="entry name" value="EF1BD_2"/>
    <property type="match status" value="1"/>
</dbReference>
<feature type="compositionally biased region" description="Acidic residues" evidence="5">
    <location>
        <begin position="126"/>
        <end position="146"/>
    </location>
</feature>
<dbReference type="GO" id="GO:0005085">
    <property type="term" value="F:guanyl-nucleotide exchange factor activity"/>
    <property type="evidence" value="ECO:0007669"/>
    <property type="project" value="TreeGrafter"/>
</dbReference>
<evidence type="ECO:0000256" key="3">
    <source>
        <dbReference type="ARBA" id="ARBA00022917"/>
    </source>
</evidence>
<dbReference type="GeneID" id="116290423"/>
<dbReference type="AlphaFoldDB" id="A0A6P8HCE4"/>
<evidence type="ECO:0000313" key="8">
    <source>
        <dbReference type="Proteomes" id="UP000515163"/>
    </source>
</evidence>
<evidence type="ECO:0000313" key="9">
    <source>
        <dbReference type="RefSeq" id="XP_031553311.1"/>
    </source>
</evidence>
<dbReference type="Pfam" id="PF10587">
    <property type="entry name" value="EF-1_beta_acid"/>
    <property type="match status" value="1"/>
</dbReference>
<evidence type="ECO:0000259" key="6">
    <source>
        <dbReference type="SMART" id="SM00888"/>
    </source>
</evidence>
<dbReference type="GO" id="GO:0005829">
    <property type="term" value="C:cytosol"/>
    <property type="evidence" value="ECO:0007669"/>
    <property type="project" value="TreeGrafter"/>
</dbReference>
<evidence type="ECO:0000259" key="7">
    <source>
        <dbReference type="SMART" id="SM01182"/>
    </source>
</evidence>
<keyword evidence="8" id="KW-1185">Reference proteome</keyword>
<accession>A0A6P8HCE4</accession>
<dbReference type="GO" id="GO:0003746">
    <property type="term" value="F:translation elongation factor activity"/>
    <property type="evidence" value="ECO:0007669"/>
    <property type="project" value="UniProtKB-KW"/>
</dbReference>
<keyword evidence="2 4" id="KW-0251">Elongation factor</keyword>
<dbReference type="InterPro" id="IPR014717">
    <property type="entry name" value="Transl_elong_EF1B/ribsomal_bS6"/>
</dbReference>
<dbReference type="OrthoDB" id="331763at2759"/>
<dbReference type="PROSITE" id="PS00824">
    <property type="entry name" value="EF1BD_1"/>
    <property type="match status" value="1"/>
</dbReference>
<dbReference type="InterPro" id="IPR049720">
    <property type="entry name" value="EF1B_bsu/dsu"/>
</dbReference>
<organism evidence="8 9">
    <name type="scientific">Actinia tenebrosa</name>
    <name type="common">Australian red waratah sea anemone</name>
    <dbReference type="NCBI Taxonomy" id="6105"/>
    <lineage>
        <taxon>Eukaryota</taxon>
        <taxon>Metazoa</taxon>
        <taxon>Cnidaria</taxon>
        <taxon>Anthozoa</taxon>
        <taxon>Hexacorallia</taxon>
        <taxon>Actiniaria</taxon>
        <taxon>Actiniidae</taxon>
        <taxon>Actinia</taxon>
    </lineage>
</organism>
<evidence type="ECO:0000256" key="1">
    <source>
        <dbReference type="ARBA" id="ARBA00007411"/>
    </source>
</evidence>
<comment type="similarity">
    <text evidence="1 4">Belongs to the EF-1-beta/EF-1-delta family.</text>
</comment>
<dbReference type="Proteomes" id="UP000515163">
    <property type="component" value="Unplaced"/>
</dbReference>
<dbReference type="Gene3D" id="3.30.70.60">
    <property type="match status" value="1"/>
</dbReference>
<dbReference type="InterPro" id="IPR014038">
    <property type="entry name" value="EF1B_bsu/dsu_GNE"/>
</dbReference>
<dbReference type="GO" id="GO:0005853">
    <property type="term" value="C:eukaryotic translation elongation factor 1 complex"/>
    <property type="evidence" value="ECO:0007669"/>
    <property type="project" value="InterPro"/>
</dbReference>
<evidence type="ECO:0000256" key="5">
    <source>
        <dbReference type="SAM" id="MobiDB-lite"/>
    </source>
</evidence>
<evidence type="ECO:0000256" key="4">
    <source>
        <dbReference type="RuleBase" id="RU003791"/>
    </source>
</evidence>
<dbReference type="SMART" id="SM00888">
    <property type="entry name" value="EF1_GNE"/>
    <property type="match status" value="1"/>
</dbReference>
<proteinExistence type="inferred from homology"/>
<feature type="region of interest" description="Disordered" evidence="5">
    <location>
        <begin position="28"/>
        <end position="82"/>
    </location>
</feature>
<keyword evidence="3 4" id="KW-0648">Protein biosynthesis</keyword>
<dbReference type="Pfam" id="PF00736">
    <property type="entry name" value="EF1_GNE"/>
    <property type="match status" value="1"/>
</dbReference>
<reference evidence="9" key="1">
    <citation type="submission" date="2025-08" db="UniProtKB">
        <authorList>
            <consortium name="RefSeq"/>
        </authorList>
    </citation>
    <scope>IDENTIFICATION</scope>
    <source>
        <tissue evidence="9">Tentacle</tissue>
    </source>
</reference>
<dbReference type="Gene3D" id="6.10.250.370">
    <property type="match status" value="1"/>
</dbReference>
<dbReference type="PANTHER" id="PTHR11595:SF21">
    <property type="entry name" value="ELONGATION FACTOR 1-BETA"/>
    <property type="match status" value="1"/>
</dbReference>